<comment type="caution">
    <text evidence="1">The sequence shown here is derived from an EMBL/GenBank/DDBJ whole genome shotgun (WGS) entry which is preliminary data.</text>
</comment>
<dbReference type="EMBL" id="CAKOFQ010008284">
    <property type="protein sequence ID" value="CAH2013183.1"/>
    <property type="molecule type" value="Genomic_DNA"/>
</dbReference>
<sequence>MRSTFLKSTSDPIYLPCHFNLEIKVEKESPDNILFNVSHCDEHCTLKENIHRPFFP</sequence>
<reference evidence="1" key="1">
    <citation type="submission" date="2022-03" db="EMBL/GenBank/DDBJ databases">
        <authorList>
            <person name="Sayadi A."/>
        </authorList>
    </citation>
    <scope>NUCLEOTIDE SEQUENCE</scope>
</reference>
<keyword evidence="2" id="KW-1185">Reference proteome</keyword>
<accession>A0A9P0MC05</accession>
<protein>
    <submittedName>
        <fullName evidence="1">Uncharacterized protein</fullName>
    </submittedName>
</protein>
<organism evidence="1 2">
    <name type="scientific">Acanthoscelides obtectus</name>
    <name type="common">Bean weevil</name>
    <name type="synonym">Bruchus obtectus</name>
    <dbReference type="NCBI Taxonomy" id="200917"/>
    <lineage>
        <taxon>Eukaryota</taxon>
        <taxon>Metazoa</taxon>
        <taxon>Ecdysozoa</taxon>
        <taxon>Arthropoda</taxon>
        <taxon>Hexapoda</taxon>
        <taxon>Insecta</taxon>
        <taxon>Pterygota</taxon>
        <taxon>Neoptera</taxon>
        <taxon>Endopterygota</taxon>
        <taxon>Coleoptera</taxon>
        <taxon>Polyphaga</taxon>
        <taxon>Cucujiformia</taxon>
        <taxon>Chrysomeloidea</taxon>
        <taxon>Chrysomelidae</taxon>
        <taxon>Bruchinae</taxon>
        <taxon>Bruchini</taxon>
        <taxon>Acanthoscelides</taxon>
    </lineage>
</organism>
<name>A0A9P0MC05_ACAOB</name>
<evidence type="ECO:0000313" key="2">
    <source>
        <dbReference type="Proteomes" id="UP001152888"/>
    </source>
</evidence>
<dbReference type="AlphaFoldDB" id="A0A9P0MC05"/>
<evidence type="ECO:0000313" key="1">
    <source>
        <dbReference type="EMBL" id="CAH2013183.1"/>
    </source>
</evidence>
<dbReference type="Proteomes" id="UP001152888">
    <property type="component" value="Unassembled WGS sequence"/>
</dbReference>
<gene>
    <name evidence="1" type="ORF">ACAOBT_LOCUS33264</name>
</gene>
<proteinExistence type="predicted"/>